<dbReference type="EMBL" id="KN828433">
    <property type="protein sequence ID" value="KIK74982.1"/>
    <property type="molecule type" value="Genomic_DNA"/>
</dbReference>
<reference evidence="3" key="2">
    <citation type="submission" date="2015-01" db="EMBL/GenBank/DDBJ databases">
        <title>Evolutionary Origins and Diversification of the Mycorrhizal Mutualists.</title>
        <authorList>
            <consortium name="DOE Joint Genome Institute"/>
            <consortium name="Mycorrhizal Genomics Consortium"/>
            <person name="Kohler A."/>
            <person name="Kuo A."/>
            <person name="Nagy L.G."/>
            <person name="Floudas D."/>
            <person name="Copeland A."/>
            <person name="Barry K.W."/>
            <person name="Cichocki N."/>
            <person name="Veneault-Fourrey C."/>
            <person name="LaButti K."/>
            <person name="Lindquist E.A."/>
            <person name="Lipzen A."/>
            <person name="Lundell T."/>
            <person name="Morin E."/>
            <person name="Murat C."/>
            <person name="Riley R."/>
            <person name="Ohm R."/>
            <person name="Sun H."/>
            <person name="Tunlid A."/>
            <person name="Henrissat B."/>
            <person name="Grigoriev I.V."/>
            <person name="Hibbett D.S."/>
            <person name="Martin F."/>
        </authorList>
    </citation>
    <scope>NUCLEOTIDE SEQUENCE [LARGE SCALE GENOMIC DNA]</scope>
    <source>
        <strain evidence="3">Ve08.2h10</strain>
    </source>
</reference>
<dbReference type="AlphaFoldDB" id="A0A0D0BUA0"/>
<dbReference type="HOGENOM" id="CLU_202037_0_0_1"/>
<evidence type="ECO:0000256" key="1">
    <source>
        <dbReference type="SAM" id="MobiDB-lite"/>
    </source>
</evidence>
<organism evidence="2 3">
    <name type="scientific">Paxillus rubicundulus Ve08.2h10</name>
    <dbReference type="NCBI Taxonomy" id="930991"/>
    <lineage>
        <taxon>Eukaryota</taxon>
        <taxon>Fungi</taxon>
        <taxon>Dikarya</taxon>
        <taxon>Basidiomycota</taxon>
        <taxon>Agaricomycotina</taxon>
        <taxon>Agaricomycetes</taxon>
        <taxon>Agaricomycetidae</taxon>
        <taxon>Boletales</taxon>
        <taxon>Paxilineae</taxon>
        <taxon>Paxillaceae</taxon>
        <taxon>Paxillus</taxon>
    </lineage>
</organism>
<evidence type="ECO:0000313" key="2">
    <source>
        <dbReference type="EMBL" id="KIK74982.1"/>
    </source>
</evidence>
<dbReference type="InParanoid" id="A0A0D0BUA0"/>
<accession>A0A0D0BUA0</accession>
<gene>
    <name evidence="2" type="ORF">PAXRUDRAFT_174206</name>
</gene>
<name>A0A0D0BUA0_9AGAM</name>
<evidence type="ECO:0000313" key="3">
    <source>
        <dbReference type="Proteomes" id="UP000054538"/>
    </source>
</evidence>
<keyword evidence="3" id="KW-1185">Reference proteome</keyword>
<dbReference type="Proteomes" id="UP000054538">
    <property type="component" value="Unassembled WGS sequence"/>
</dbReference>
<protein>
    <submittedName>
        <fullName evidence="2">Uncharacterized protein</fullName>
    </submittedName>
</protein>
<proteinExistence type="predicted"/>
<sequence>MEHPIPYEPFPTGPAHTPQLPFLSPPIAPWSSSMGHPVPHEPSSHGLPHVPLTIKPLVPAVTFGPSSLGHLI</sequence>
<feature type="compositionally biased region" description="Pro residues" evidence="1">
    <location>
        <begin position="1"/>
        <end position="12"/>
    </location>
</feature>
<feature type="region of interest" description="Disordered" evidence="1">
    <location>
        <begin position="1"/>
        <end position="47"/>
    </location>
</feature>
<reference evidence="2 3" key="1">
    <citation type="submission" date="2014-04" db="EMBL/GenBank/DDBJ databases">
        <authorList>
            <consortium name="DOE Joint Genome Institute"/>
            <person name="Kuo A."/>
            <person name="Kohler A."/>
            <person name="Jargeat P."/>
            <person name="Nagy L.G."/>
            <person name="Floudas D."/>
            <person name="Copeland A."/>
            <person name="Barry K.W."/>
            <person name="Cichocki N."/>
            <person name="Veneault-Fourrey C."/>
            <person name="LaButti K."/>
            <person name="Lindquist E.A."/>
            <person name="Lipzen A."/>
            <person name="Lundell T."/>
            <person name="Morin E."/>
            <person name="Murat C."/>
            <person name="Sun H."/>
            <person name="Tunlid A."/>
            <person name="Henrissat B."/>
            <person name="Grigoriev I.V."/>
            <person name="Hibbett D.S."/>
            <person name="Martin F."/>
            <person name="Nordberg H.P."/>
            <person name="Cantor M.N."/>
            <person name="Hua S.X."/>
        </authorList>
    </citation>
    <scope>NUCLEOTIDE SEQUENCE [LARGE SCALE GENOMIC DNA]</scope>
    <source>
        <strain evidence="2 3">Ve08.2h10</strain>
    </source>
</reference>